<gene>
    <name evidence="13" type="ORF">O6P33_07555</name>
</gene>
<dbReference type="Gene3D" id="3.30.70.1560">
    <property type="entry name" value="Alpha-L RNA-binding motif"/>
    <property type="match status" value="1"/>
</dbReference>
<dbReference type="PROSITE" id="PS50889">
    <property type="entry name" value="S4"/>
    <property type="match status" value="1"/>
</dbReference>
<keyword evidence="11" id="KW-0694">RNA-binding</keyword>
<dbReference type="AlphaFoldDB" id="A0AAF0AK90"/>
<comment type="catalytic activity">
    <reaction evidence="2">
        <text>uridine(35) in tRNA(Tyr) = pseudouridine(35) in tRNA(Tyr)</text>
        <dbReference type="Rhea" id="RHEA:60556"/>
        <dbReference type="Rhea" id="RHEA-COMP:15607"/>
        <dbReference type="Rhea" id="RHEA-COMP:15608"/>
        <dbReference type="ChEBI" id="CHEBI:65314"/>
        <dbReference type="ChEBI" id="CHEBI:65315"/>
    </reaction>
</comment>
<evidence type="ECO:0000313" key="14">
    <source>
        <dbReference type="Proteomes" id="UP001212189"/>
    </source>
</evidence>
<dbReference type="KEGG" id="dce:O6P33_07555"/>
<evidence type="ECO:0000256" key="11">
    <source>
        <dbReference type="PROSITE-ProRule" id="PRU00182"/>
    </source>
</evidence>
<evidence type="ECO:0000256" key="7">
    <source>
        <dbReference type="ARBA" id="ARBA00041697"/>
    </source>
</evidence>
<evidence type="ECO:0000313" key="13">
    <source>
        <dbReference type="EMBL" id="WBE24238.1"/>
    </source>
</evidence>
<dbReference type="Proteomes" id="UP001212189">
    <property type="component" value="Chromosome"/>
</dbReference>
<dbReference type="CDD" id="cd00165">
    <property type="entry name" value="S4"/>
    <property type="match status" value="1"/>
</dbReference>
<evidence type="ECO:0000256" key="5">
    <source>
        <dbReference type="ARBA" id="ARBA00039989"/>
    </source>
</evidence>
<evidence type="ECO:0000256" key="6">
    <source>
        <dbReference type="ARBA" id="ARBA00041420"/>
    </source>
</evidence>
<dbReference type="Gene3D" id="3.10.290.10">
    <property type="entry name" value="RNA-binding S4 domain"/>
    <property type="match status" value="1"/>
</dbReference>
<evidence type="ECO:0000259" key="12">
    <source>
        <dbReference type="SMART" id="SM00363"/>
    </source>
</evidence>
<dbReference type="GO" id="GO:0006396">
    <property type="term" value="P:RNA processing"/>
    <property type="evidence" value="ECO:0007669"/>
    <property type="project" value="UniProtKB-ARBA"/>
</dbReference>
<dbReference type="PANTHER" id="PTHR47683">
    <property type="entry name" value="PSEUDOURIDINE SYNTHASE FAMILY PROTEIN-RELATED"/>
    <property type="match status" value="1"/>
</dbReference>
<keyword evidence="1" id="KW-0413">Isomerase</keyword>
<evidence type="ECO:0000256" key="4">
    <source>
        <dbReference type="ARBA" id="ARBA00038922"/>
    </source>
</evidence>
<dbReference type="SUPFAM" id="SSF55174">
    <property type="entry name" value="Alpha-L RNA-binding motif"/>
    <property type="match status" value="1"/>
</dbReference>
<feature type="domain" description="RNA-binding S4" evidence="12">
    <location>
        <begin position="5"/>
        <end position="62"/>
    </location>
</feature>
<name>A0AAF0AK90_9GAMM</name>
<dbReference type="RefSeq" id="WP_269817180.1">
    <property type="nucleotide sequence ID" value="NZ_CP114976.1"/>
</dbReference>
<dbReference type="EC" id="5.4.99.21" evidence="4"/>
<dbReference type="EMBL" id="CP114976">
    <property type="protein sequence ID" value="WBE24238.1"/>
    <property type="molecule type" value="Genomic_DNA"/>
</dbReference>
<accession>A0AAF0AK90</accession>
<dbReference type="GO" id="GO:0003723">
    <property type="term" value="F:RNA binding"/>
    <property type="evidence" value="ECO:0007669"/>
    <property type="project" value="UniProtKB-KW"/>
</dbReference>
<proteinExistence type="predicted"/>
<dbReference type="InterPro" id="IPR020094">
    <property type="entry name" value="TruA/RsuA/RluB/E/F_N"/>
</dbReference>
<evidence type="ECO:0000256" key="9">
    <source>
        <dbReference type="ARBA" id="ARBA00042890"/>
    </source>
</evidence>
<dbReference type="PANTHER" id="PTHR47683:SF2">
    <property type="entry name" value="RNA-BINDING S4 DOMAIN-CONTAINING PROTEIN"/>
    <property type="match status" value="1"/>
</dbReference>
<dbReference type="GO" id="GO:0160138">
    <property type="term" value="F:23S rRNA pseudouridine(2604) synthase activity"/>
    <property type="evidence" value="ECO:0007669"/>
    <property type="project" value="UniProtKB-EC"/>
</dbReference>
<dbReference type="InterPro" id="IPR036986">
    <property type="entry name" value="S4_RNA-bd_sf"/>
</dbReference>
<dbReference type="SMART" id="SM00363">
    <property type="entry name" value="S4"/>
    <property type="match status" value="1"/>
</dbReference>
<dbReference type="CDD" id="cd02555">
    <property type="entry name" value="PSSA_1"/>
    <property type="match status" value="1"/>
</dbReference>
<evidence type="ECO:0000256" key="10">
    <source>
        <dbReference type="ARBA" id="ARBA00043147"/>
    </source>
</evidence>
<dbReference type="InterPro" id="IPR050343">
    <property type="entry name" value="RsuA_PseudoU_synthase"/>
</dbReference>
<evidence type="ECO:0000256" key="2">
    <source>
        <dbReference type="ARBA" id="ARBA00036390"/>
    </source>
</evidence>
<evidence type="ECO:0000256" key="3">
    <source>
        <dbReference type="ARBA" id="ARBA00036535"/>
    </source>
</evidence>
<dbReference type="Pfam" id="PF01479">
    <property type="entry name" value="S4"/>
    <property type="match status" value="1"/>
</dbReference>
<dbReference type="SUPFAM" id="SSF55120">
    <property type="entry name" value="Pseudouridine synthase"/>
    <property type="match status" value="1"/>
</dbReference>
<dbReference type="InterPro" id="IPR042092">
    <property type="entry name" value="PsdUridine_s_RsuA/RluB/E/F_cat"/>
</dbReference>
<sequence length="238" mass="26689">MTDSVRLSKHLIDLIGCSRREAQLYIEGGWVRVNGAVVDEPQFPITDQQVELHADAVAEPLPPITLLLNQPALANATLEQQLALLTAQTHWPEDPSGIQQLKGHFARLTSELPLQNKATGLQVFTQDWRTLRKLTDDRTRLEQEYVVQVAGEINPQRLKRLAHAQMIKGVGLPGCKASQQNEEHIRMVLKDPSEGVIERLCASIDLDVLAMRRIRIGAVSMGKLPLGQWRYCPPTQKF</sequence>
<keyword evidence="14" id="KW-1185">Reference proteome</keyword>
<dbReference type="InterPro" id="IPR002942">
    <property type="entry name" value="S4_RNA-bd"/>
</dbReference>
<comment type="catalytic activity">
    <reaction evidence="3">
        <text>uridine(2604) in 23S rRNA = pseudouridine(2604) in 23S rRNA</text>
        <dbReference type="Rhea" id="RHEA:38875"/>
        <dbReference type="Rhea" id="RHEA-COMP:10093"/>
        <dbReference type="Rhea" id="RHEA-COMP:10094"/>
        <dbReference type="ChEBI" id="CHEBI:65314"/>
        <dbReference type="ChEBI" id="CHEBI:65315"/>
        <dbReference type="EC" id="5.4.99.21"/>
    </reaction>
</comment>
<protein>
    <recommendedName>
        <fullName evidence="5">Dual-specificity RNA pseudouridine synthase RluF</fullName>
        <ecNumber evidence="4">5.4.99.21</ecNumber>
    </recommendedName>
    <alternativeName>
        <fullName evidence="7">23S rRNA pseudouridine(2604) synthase</fullName>
    </alternativeName>
    <alternativeName>
        <fullName evidence="9">Ribosomal large subunit pseudouridine synthase F</fullName>
    </alternativeName>
    <alternativeName>
        <fullName evidence="8">rRNA pseudouridylate synthase F</fullName>
    </alternativeName>
    <alternativeName>
        <fullName evidence="10">rRNA-uridine isomerase F</fullName>
    </alternativeName>
    <alternativeName>
        <fullName evidence="6">tRNA(Tyr) pseudouridine(35) synthase</fullName>
    </alternativeName>
</protein>
<evidence type="ECO:0000256" key="8">
    <source>
        <dbReference type="ARBA" id="ARBA00042843"/>
    </source>
</evidence>
<organism evidence="13 14">
    <name type="scientific">Denitrificimonas caeni</name>
    <dbReference type="NCBI Taxonomy" id="521720"/>
    <lineage>
        <taxon>Bacteria</taxon>
        <taxon>Pseudomonadati</taxon>
        <taxon>Pseudomonadota</taxon>
        <taxon>Gammaproteobacteria</taxon>
        <taxon>Pseudomonadales</taxon>
        <taxon>Pseudomonadaceae</taxon>
        <taxon>Denitrificimonas</taxon>
    </lineage>
</organism>
<evidence type="ECO:0000256" key="1">
    <source>
        <dbReference type="ARBA" id="ARBA00023235"/>
    </source>
</evidence>
<reference evidence="13 14" key="1">
    <citation type="submission" date="2022-12" db="EMBL/GenBank/DDBJ databases">
        <title>Coexistence and Characterization of a Novel Tigecycline Resistance gene tet(X) variant and blaNDM-1 in a Pseudomonas caeni Isolate of Chicken Origin.</title>
        <authorList>
            <person name="Lu X."/>
            <person name="Zhang L."/>
            <person name="Li R."/>
            <person name="Wang Z."/>
        </authorList>
    </citation>
    <scope>NUCLEOTIDE SEQUENCE [LARGE SCALE GENOMIC DNA]</scope>
    <source>
        <strain evidence="13 14">CE14</strain>
    </source>
</reference>
<dbReference type="GO" id="GO:0001522">
    <property type="term" value="P:pseudouridine synthesis"/>
    <property type="evidence" value="ECO:0007669"/>
    <property type="project" value="InterPro"/>
</dbReference>
<dbReference type="Gene3D" id="3.30.70.580">
    <property type="entry name" value="Pseudouridine synthase I, catalytic domain, N-terminal subdomain"/>
    <property type="match status" value="1"/>
</dbReference>
<dbReference type="InterPro" id="IPR020103">
    <property type="entry name" value="PsdUridine_synth_cat_dom_sf"/>
</dbReference>